<evidence type="ECO:0000313" key="4">
    <source>
        <dbReference type="EMBL" id="KTC84356.1"/>
    </source>
</evidence>
<sequence length="201" mass="22545">MDYNQFISISFIDAVNTAFPKIRNLKKLLIEGANINFQTAENGTTALMMAVEGHHDRIVEYLLAQGANPLLKNHGNKIASELISRHSTIYPILKDFELLFATMNNDLPTIKSIITDGALVNFQGMGGYTALMIAVEQNYQEIVEYFLHQGADLLITRTDGQTAFGLTTDSEILLLLEWAKNLSNEIQQVPQKNTHRFFAIL</sequence>
<dbReference type="PATRIC" id="fig|1212489.4.peg.3127"/>
<dbReference type="EMBL" id="LNXY01000032">
    <property type="protein sequence ID" value="KTC84356.1"/>
    <property type="molecule type" value="Genomic_DNA"/>
</dbReference>
<dbReference type="PROSITE" id="PS50088">
    <property type="entry name" value="ANK_REPEAT"/>
    <property type="match status" value="2"/>
</dbReference>
<comment type="caution">
    <text evidence="4">The sequence shown here is derived from an EMBL/GenBank/DDBJ whole genome shotgun (WGS) entry which is preliminary data.</text>
</comment>
<dbReference type="Proteomes" id="UP000054736">
    <property type="component" value="Unassembled WGS sequence"/>
</dbReference>
<dbReference type="GO" id="GO:0004842">
    <property type="term" value="F:ubiquitin-protein transferase activity"/>
    <property type="evidence" value="ECO:0007669"/>
    <property type="project" value="TreeGrafter"/>
</dbReference>
<protein>
    <submittedName>
        <fullName evidence="4">Ankyrin repeat protein</fullName>
    </submittedName>
</protein>
<feature type="repeat" description="ANK" evidence="3">
    <location>
        <begin position="42"/>
        <end position="74"/>
    </location>
</feature>
<proteinExistence type="predicted"/>
<dbReference type="RefSeq" id="WP_058497235.1">
    <property type="nucleotide sequence ID" value="NZ_CAAAIU010000032.1"/>
</dbReference>
<evidence type="ECO:0000256" key="1">
    <source>
        <dbReference type="ARBA" id="ARBA00022737"/>
    </source>
</evidence>
<dbReference type="SUPFAM" id="SSF48403">
    <property type="entry name" value="Ankyrin repeat"/>
    <property type="match status" value="1"/>
</dbReference>
<name>A0A0W0SM67_9GAMM</name>
<dbReference type="SMART" id="SM00248">
    <property type="entry name" value="ANK"/>
    <property type="match status" value="2"/>
</dbReference>
<evidence type="ECO:0000256" key="2">
    <source>
        <dbReference type="ARBA" id="ARBA00023043"/>
    </source>
</evidence>
<reference evidence="4 5" key="1">
    <citation type="submission" date="2015-11" db="EMBL/GenBank/DDBJ databases">
        <title>Genomic analysis of 38 Legionella species identifies large and diverse effector repertoires.</title>
        <authorList>
            <person name="Burstein D."/>
            <person name="Amaro F."/>
            <person name="Zusman T."/>
            <person name="Lifshitz Z."/>
            <person name="Cohen O."/>
            <person name="Gilbert J.A."/>
            <person name="Pupko T."/>
            <person name="Shuman H.A."/>
            <person name="Segal G."/>
        </authorList>
    </citation>
    <scope>NUCLEOTIDE SEQUENCE [LARGE SCALE GENOMIC DNA]</scope>
    <source>
        <strain evidence="4 5">ATCC 700990</strain>
    </source>
</reference>
<evidence type="ECO:0000313" key="5">
    <source>
        <dbReference type="Proteomes" id="UP000054736"/>
    </source>
</evidence>
<keyword evidence="5" id="KW-1185">Reference proteome</keyword>
<keyword evidence="2 3" id="KW-0040">ANK repeat</keyword>
<dbReference type="PROSITE" id="PS50297">
    <property type="entry name" value="ANK_REP_REGION"/>
    <property type="match status" value="2"/>
</dbReference>
<accession>A0A0W0SM67</accession>
<dbReference type="Pfam" id="PF12796">
    <property type="entry name" value="Ank_2"/>
    <property type="match status" value="2"/>
</dbReference>
<dbReference type="STRING" id="1212489.Ldro_2959"/>
<organism evidence="4 5">
    <name type="scientific">Legionella drozanskii LLAP-1</name>
    <dbReference type="NCBI Taxonomy" id="1212489"/>
    <lineage>
        <taxon>Bacteria</taxon>
        <taxon>Pseudomonadati</taxon>
        <taxon>Pseudomonadota</taxon>
        <taxon>Gammaproteobacteria</taxon>
        <taxon>Legionellales</taxon>
        <taxon>Legionellaceae</taxon>
        <taxon>Legionella</taxon>
    </lineage>
</organism>
<dbReference type="PANTHER" id="PTHR24171">
    <property type="entry name" value="ANKYRIN REPEAT DOMAIN-CONTAINING PROTEIN 39-RELATED"/>
    <property type="match status" value="1"/>
</dbReference>
<dbReference type="InterPro" id="IPR002110">
    <property type="entry name" value="Ankyrin_rpt"/>
</dbReference>
<gene>
    <name evidence="4" type="ORF">Ldro_2959</name>
</gene>
<dbReference type="GO" id="GO:0085020">
    <property type="term" value="P:protein K6-linked ubiquitination"/>
    <property type="evidence" value="ECO:0007669"/>
    <property type="project" value="TreeGrafter"/>
</dbReference>
<dbReference type="PANTHER" id="PTHR24171:SF8">
    <property type="entry name" value="BRCA1-ASSOCIATED RING DOMAIN PROTEIN 1"/>
    <property type="match status" value="1"/>
</dbReference>
<dbReference type="Gene3D" id="1.25.40.20">
    <property type="entry name" value="Ankyrin repeat-containing domain"/>
    <property type="match status" value="2"/>
</dbReference>
<dbReference type="AlphaFoldDB" id="A0A0W0SM67"/>
<evidence type="ECO:0000256" key="3">
    <source>
        <dbReference type="PROSITE-ProRule" id="PRU00023"/>
    </source>
</evidence>
<feature type="repeat" description="ANK" evidence="3">
    <location>
        <begin position="126"/>
        <end position="158"/>
    </location>
</feature>
<dbReference type="InterPro" id="IPR036770">
    <property type="entry name" value="Ankyrin_rpt-contain_sf"/>
</dbReference>
<keyword evidence="1" id="KW-0677">Repeat</keyword>